<evidence type="ECO:0000256" key="2">
    <source>
        <dbReference type="ARBA" id="ARBA00012135"/>
    </source>
</evidence>
<dbReference type="AlphaFoldDB" id="A0A558BW49"/>
<dbReference type="PANTHER" id="PTHR20858:SF17">
    <property type="entry name" value="HYDROXYMETHYLPYRIMIDINE_PHOSPHOMETHYLPYRIMIDINE KINASE THI20-RELATED"/>
    <property type="match status" value="1"/>
</dbReference>
<protein>
    <recommendedName>
        <fullName evidence="2">hydroxymethylpyrimidine kinase</fullName>
        <ecNumber evidence="2">2.7.1.49</ecNumber>
    </recommendedName>
</protein>
<dbReference type="GO" id="GO:0008902">
    <property type="term" value="F:hydroxymethylpyrimidine kinase activity"/>
    <property type="evidence" value="ECO:0007669"/>
    <property type="project" value="UniProtKB-EC"/>
</dbReference>
<dbReference type="InterPro" id="IPR013749">
    <property type="entry name" value="PM/HMP-P_kinase-1"/>
</dbReference>
<organism evidence="4 5">
    <name type="scientific">Hymenobacter setariae</name>
    <dbReference type="NCBI Taxonomy" id="2594794"/>
    <lineage>
        <taxon>Bacteria</taxon>
        <taxon>Pseudomonadati</taxon>
        <taxon>Bacteroidota</taxon>
        <taxon>Cytophagia</taxon>
        <taxon>Cytophagales</taxon>
        <taxon>Hymenobacteraceae</taxon>
        <taxon>Hymenobacter</taxon>
    </lineage>
</organism>
<dbReference type="Proteomes" id="UP000317624">
    <property type="component" value="Unassembled WGS sequence"/>
</dbReference>
<sequence>MTDVEDNSLNPMRPYALTIAGFDPSAGAGVLADVKTLEASGVYGLGACTALTVQNDVRFDRVSWVPLADIQDQIQVLLARFRVDFIKVGLIESLPLLLKLISWLKAQNPAVRIVWDPVLKATAGYEFHAQPDAELLQTICRELALITPNRPEALRLLPAASPEAAAEALAAWCAVLLKGGHADGPEATDLLLLGGERHTLSAPRLPHGEKHGSGCVLSSAVLARLALGDDLATACQSGKAYTAAFLGSNTTLLGYHFISTLL</sequence>
<dbReference type="CDD" id="cd01169">
    <property type="entry name" value="HMPP_kinase"/>
    <property type="match status" value="1"/>
</dbReference>
<evidence type="ECO:0000259" key="3">
    <source>
        <dbReference type="Pfam" id="PF08543"/>
    </source>
</evidence>
<dbReference type="RefSeq" id="WP_144849218.1">
    <property type="nucleotide sequence ID" value="NZ_VMRJ01000003.1"/>
</dbReference>
<keyword evidence="4" id="KW-0418">Kinase</keyword>
<proteinExistence type="predicted"/>
<dbReference type="EMBL" id="VMRJ01000003">
    <property type="protein sequence ID" value="TVT40750.1"/>
    <property type="molecule type" value="Genomic_DNA"/>
</dbReference>
<gene>
    <name evidence="4" type="ORF">FNT36_11635</name>
</gene>
<evidence type="ECO:0000313" key="4">
    <source>
        <dbReference type="EMBL" id="TVT40750.1"/>
    </source>
</evidence>
<dbReference type="OrthoDB" id="34166at2"/>
<dbReference type="Gene3D" id="3.40.1190.20">
    <property type="match status" value="1"/>
</dbReference>
<name>A0A558BW49_9BACT</name>
<evidence type="ECO:0000313" key="5">
    <source>
        <dbReference type="Proteomes" id="UP000317624"/>
    </source>
</evidence>
<dbReference type="GO" id="GO:0009228">
    <property type="term" value="P:thiamine biosynthetic process"/>
    <property type="evidence" value="ECO:0007669"/>
    <property type="project" value="InterPro"/>
</dbReference>
<dbReference type="PANTHER" id="PTHR20858">
    <property type="entry name" value="PHOSPHOMETHYLPYRIMIDINE KINASE"/>
    <property type="match status" value="1"/>
</dbReference>
<dbReference type="Pfam" id="PF08543">
    <property type="entry name" value="Phos_pyr_kin"/>
    <property type="match status" value="1"/>
</dbReference>
<dbReference type="GO" id="GO:0005829">
    <property type="term" value="C:cytosol"/>
    <property type="evidence" value="ECO:0007669"/>
    <property type="project" value="TreeGrafter"/>
</dbReference>
<dbReference type="InterPro" id="IPR004399">
    <property type="entry name" value="HMP/HMP-P_kinase_dom"/>
</dbReference>
<reference evidence="4 5" key="1">
    <citation type="submission" date="2019-07" db="EMBL/GenBank/DDBJ databases">
        <title>Hymenobacter sp. straun FUR1 Genome sequencing and assembly.</title>
        <authorList>
            <person name="Chhetri G."/>
        </authorList>
    </citation>
    <scope>NUCLEOTIDE SEQUENCE [LARGE SCALE GENOMIC DNA]</scope>
    <source>
        <strain evidence="4 5">Fur1</strain>
    </source>
</reference>
<comment type="caution">
    <text evidence="4">The sequence shown here is derived from an EMBL/GenBank/DDBJ whole genome shotgun (WGS) entry which is preliminary data.</text>
</comment>
<feature type="domain" description="Pyridoxamine kinase/Phosphomethylpyrimidine kinase" evidence="3">
    <location>
        <begin position="23"/>
        <end position="250"/>
    </location>
</feature>
<evidence type="ECO:0000256" key="1">
    <source>
        <dbReference type="ARBA" id="ARBA00004948"/>
    </source>
</evidence>
<comment type="pathway">
    <text evidence="1">Cofactor biosynthesis; thiamine diphosphate biosynthesis.</text>
</comment>
<dbReference type="InterPro" id="IPR029056">
    <property type="entry name" value="Ribokinase-like"/>
</dbReference>
<keyword evidence="5" id="KW-1185">Reference proteome</keyword>
<accession>A0A558BW49</accession>
<dbReference type="SUPFAM" id="SSF53613">
    <property type="entry name" value="Ribokinase-like"/>
    <property type="match status" value="1"/>
</dbReference>
<dbReference type="EC" id="2.7.1.49" evidence="2"/>
<keyword evidence="4" id="KW-0808">Transferase</keyword>
<dbReference type="GO" id="GO:0008972">
    <property type="term" value="F:phosphomethylpyrimidine kinase activity"/>
    <property type="evidence" value="ECO:0007669"/>
    <property type="project" value="InterPro"/>
</dbReference>